<evidence type="ECO:0000313" key="11">
    <source>
        <dbReference type="EMBL" id="KAF9810497.1"/>
    </source>
</evidence>
<dbReference type="GO" id="GO:0004934">
    <property type="term" value="F:mating-type alpha-factor pheromone receptor activity"/>
    <property type="evidence" value="ECO:0007669"/>
    <property type="project" value="InterPro"/>
</dbReference>
<keyword evidence="7 10" id="KW-0472">Membrane</keyword>
<evidence type="ECO:0000256" key="9">
    <source>
        <dbReference type="ARBA" id="ARBA00023224"/>
    </source>
</evidence>
<dbReference type="PANTHER" id="PTHR28097">
    <property type="entry name" value="PHEROMONE A FACTOR RECEPTOR"/>
    <property type="match status" value="1"/>
</dbReference>
<feature type="transmembrane region" description="Helical" evidence="10">
    <location>
        <begin position="39"/>
        <end position="58"/>
    </location>
</feature>
<dbReference type="Proteomes" id="UP000639403">
    <property type="component" value="Unassembled WGS sequence"/>
</dbReference>
<dbReference type="EMBL" id="JADOXO010000171">
    <property type="protein sequence ID" value="KAF9810497.1"/>
    <property type="molecule type" value="Genomic_DNA"/>
</dbReference>
<dbReference type="PRINTS" id="PR00899">
    <property type="entry name" value="GPCRSTE3"/>
</dbReference>
<dbReference type="GO" id="GO:0000750">
    <property type="term" value="P:pheromone-dependent signal transduction involved in conjugation with cellular fusion"/>
    <property type="evidence" value="ECO:0007669"/>
    <property type="project" value="TreeGrafter"/>
</dbReference>
<dbReference type="InterPro" id="IPR001499">
    <property type="entry name" value="GPCR_STE3"/>
</dbReference>
<keyword evidence="8" id="KW-0675">Receptor</keyword>
<feature type="transmembrane region" description="Helical" evidence="10">
    <location>
        <begin position="78"/>
        <end position="97"/>
    </location>
</feature>
<accession>A0A8H7U0A3</accession>
<evidence type="ECO:0000256" key="8">
    <source>
        <dbReference type="ARBA" id="ARBA00023170"/>
    </source>
</evidence>
<evidence type="ECO:0000313" key="12">
    <source>
        <dbReference type="Proteomes" id="UP000639403"/>
    </source>
</evidence>
<feature type="transmembrane region" description="Helical" evidence="10">
    <location>
        <begin position="162"/>
        <end position="187"/>
    </location>
</feature>
<dbReference type="GO" id="GO:0005886">
    <property type="term" value="C:plasma membrane"/>
    <property type="evidence" value="ECO:0007669"/>
    <property type="project" value="TreeGrafter"/>
</dbReference>
<keyword evidence="9" id="KW-0807">Transducer</keyword>
<name>A0A8H7U0A3_9APHY</name>
<comment type="subcellular location">
    <subcellularLocation>
        <location evidence="1">Membrane</location>
        <topology evidence="1">Multi-pass membrane protein</topology>
    </subcellularLocation>
</comment>
<dbReference type="CDD" id="cd14966">
    <property type="entry name" value="7tmD_STE3"/>
    <property type="match status" value="1"/>
</dbReference>
<dbReference type="Pfam" id="PF02076">
    <property type="entry name" value="STE3"/>
    <property type="match status" value="1"/>
</dbReference>
<evidence type="ECO:0000256" key="7">
    <source>
        <dbReference type="ARBA" id="ARBA00023136"/>
    </source>
</evidence>
<dbReference type="AlphaFoldDB" id="A0A8H7U0A3"/>
<feature type="transmembrane region" description="Helical" evidence="10">
    <location>
        <begin position="274"/>
        <end position="292"/>
    </location>
</feature>
<dbReference type="PANTHER" id="PTHR28097:SF1">
    <property type="entry name" value="PHEROMONE A FACTOR RECEPTOR"/>
    <property type="match status" value="1"/>
</dbReference>
<gene>
    <name evidence="11" type="ORF">IEO21_06892</name>
</gene>
<evidence type="ECO:0000256" key="10">
    <source>
        <dbReference type="SAM" id="Phobius"/>
    </source>
</evidence>
<reference evidence="11" key="2">
    <citation type="journal article" name="Front. Microbiol.">
        <title>Degradative Capacity of Two Strains of Rhodonia placenta: From Phenotype to Genotype.</title>
        <authorList>
            <person name="Kolle M."/>
            <person name="Horta M.A.C."/>
            <person name="Nowrousian M."/>
            <person name="Ohm R.A."/>
            <person name="Benz J.P."/>
            <person name="Pilgard A."/>
        </authorList>
    </citation>
    <scope>NUCLEOTIDE SEQUENCE</scope>
    <source>
        <strain evidence="11">FPRL280</strain>
    </source>
</reference>
<evidence type="ECO:0000256" key="3">
    <source>
        <dbReference type="ARBA" id="ARBA00022507"/>
    </source>
</evidence>
<protein>
    <recommendedName>
        <fullName evidence="13">Pheromone receptor</fullName>
    </recommendedName>
</protein>
<feature type="transmembrane region" description="Helical" evidence="10">
    <location>
        <begin position="208"/>
        <end position="231"/>
    </location>
</feature>
<dbReference type="PRINTS" id="PR00901">
    <property type="entry name" value="PHEROMONEBAR"/>
</dbReference>
<feature type="transmembrane region" description="Helical" evidence="10">
    <location>
        <begin position="6"/>
        <end position="27"/>
    </location>
</feature>
<sequence>MVVSWITYHNVVIAFSFIGFVLVNIPLCWHLEAWNMGCVLYIFWAGSQCLIQFVNAVIWENNVINWAPVWCDITSRWLIASSVGIPTASLLISKRIYHIANITTVQSSRADRRRMVLIDTSIGLGIPIVQVALYWFIQGHRFDIIEGFGCIFAIPNTILSSFLYYATPIYIGLVSAVYAALTIRAFYKRHKQIRELMSANSSLKFNRYFRLVALAGIEICLTIPLGIWTLVSNATLPIYQWEGLANLHYGFSAVDQIPAIIEQSDPSILSQVAFNQWSVISCALLFFALFGVTGEAQKHYRVACEAVMRRLGLNSVSFGRLAFWTRLRRKNKPPLADATIPTFIQRPKPEFPPPIPISLLLDDVGPDGNVKATYPPSSHSGDSSTYVSHFDVKVTEKPLPPLPPSASLDVTPVVIARPLPDVPWSVSRDSIEIV</sequence>
<keyword evidence="5 10" id="KW-1133">Transmembrane helix</keyword>
<evidence type="ECO:0000256" key="5">
    <source>
        <dbReference type="ARBA" id="ARBA00022989"/>
    </source>
</evidence>
<reference evidence="11" key="1">
    <citation type="submission" date="2020-11" db="EMBL/GenBank/DDBJ databases">
        <authorList>
            <person name="Koelle M."/>
            <person name="Horta M.A.C."/>
            <person name="Nowrousian M."/>
            <person name="Ohm R.A."/>
            <person name="Benz P."/>
            <person name="Pilgard A."/>
        </authorList>
    </citation>
    <scope>NUCLEOTIDE SEQUENCE</scope>
    <source>
        <strain evidence="11">FPRL280</strain>
    </source>
</reference>
<comment type="similarity">
    <text evidence="2">Belongs to the G-protein coupled receptor 4 family.</text>
</comment>
<keyword evidence="6" id="KW-0297">G-protein coupled receptor</keyword>
<dbReference type="InterPro" id="IPR000481">
    <property type="entry name" value="GPCR_Pheromne_B_alpha_rcpt"/>
</dbReference>
<comment type="caution">
    <text evidence="11">The sequence shown here is derived from an EMBL/GenBank/DDBJ whole genome shotgun (WGS) entry which is preliminary data.</text>
</comment>
<keyword evidence="4 10" id="KW-0812">Transmembrane</keyword>
<keyword evidence="3" id="KW-0589">Pheromone response</keyword>
<evidence type="ECO:0008006" key="13">
    <source>
        <dbReference type="Google" id="ProtNLM"/>
    </source>
</evidence>
<evidence type="ECO:0000256" key="6">
    <source>
        <dbReference type="ARBA" id="ARBA00023040"/>
    </source>
</evidence>
<proteinExistence type="inferred from homology"/>
<organism evidence="11 12">
    <name type="scientific">Rhodonia placenta</name>
    <dbReference type="NCBI Taxonomy" id="104341"/>
    <lineage>
        <taxon>Eukaryota</taxon>
        <taxon>Fungi</taxon>
        <taxon>Dikarya</taxon>
        <taxon>Basidiomycota</taxon>
        <taxon>Agaricomycotina</taxon>
        <taxon>Agaricomycetes</taxon>
        <taxon>Polyporales</taxon>
        <taxon>Adustoporiaceae</taxon>
        <taxon>Rhodonia</taxon>
    </lineage>
</organism>
<evidence type="ECO:0000256" key="1">
    <source>
        <dbReference type="ARBA" id="ARBA00004141"/>
    </source>
</evidence>
<evidence type="ECO:0000256" key="4">
    <source>
        <dbReference type="ARBA" id="ARBA00022692"/>
    </source>
</evidence>
<feature type="transmembrane region" description="Helical" evidence="10">
    <location>
        <begin position="117"/>
        <end position="137"/>
    </location>
</feature>
<evidence type="ECO:0000256" key="2">
    <source>
        <dbReference type="ARBA" id="ARBA00011085"/>
    </source>
</evidence>